<feature type="region of interest" description="Disordered" evidence="7">
    <location>
        <begin position="1"/>
        <end position="63"/>
    </location>
</feature>
<feature type="domain" description="AP2/ERF" evidence="8">
    <location>
        <begin position="61"/>
        <end position="118"/>
    </location>
</feature>
<keyword evidence="4" id="KW-0804">Transcription</keyword>
<accession>A0A1E5VIG7</accession>
<dbReference type="AlphaFoldDB" id="A0A1E5VIG7"/>
<evidence type="ECO:0000313" key="10">
    <source>
        <dbReference type="Proteomes" id="UP000095767"/>
    </source>
</evidence>
<sequence>MGVGLGSKEMGRAPAPVATSSATGTQQARANGSANATPSAGRPRSVSAQRGLGGPDNTLHNFRGVRQRRWGKWVAEIREPNRGRRHWLGTFNTAIDAALAYDRAAVAFHGNHAHLNFPADHATAVTIAVEAPAQCHPASCSPATTADVFQEHEVKPMLGATQGAVRPEIVSQQQQQGVSWVSPEVLFNDDPDDISMYIDFDAVAAMVPCYPGIKREDCQPEGFDGDAVHSPLWALGD</sequence>
<dbReference type="STRING" id="888268.A0A1E5VIG7"/>
<dbReference type="GO" id="GO:0005634">
    <property type="term" value="C:nucleus"/>
    <property type="evidence" value="ECO:0007669"/>
    <property type="project" value="UniProtKB-SubCell"/>
</dbReference>
<evidence type="ECO:0000256" key="2">
    <source>
        <dbReference type="ARBA" id="ARBA00023015"/>
    </source>
</evidence>
<dbReference type="PROSITE" id="PS51032">
    <property type="entry name" value="AP2_ERF"/>
    <property type="match status" value="1"/>
</dbReference>
<dbReference type="SMART" id="SM00380">
    <property type="entry name" value="AP2"/>
    <property type="match status" value="1"/>
</dbReference>
<dbReference type="GO" id="GO:0006950">
    <property type="term" value="P:response to stress"/>
    <property type="evidence" value="ECO:0007669"/>
    <property type="project" value="TreeGrafter"/>
</dbReference>
<dbReference type="OrthoDB" id="550883at2759"/>
<evidence type="ECO:0000256" key="7">
    <source>
        <dbReference type="SAM" id="MobiDB-lite"/>
    </source>
</evidence>
<dbReference type="EMBL" id="LWDX02038613">
    <property type="protein sequence ID" value="OEL24928.1"/>
    <property type="molecule type" value="Genomic_DNA"/>
</dbReference>
<evidence type="ECO:0000256" key="3">
    <source>
        <dbReference type="ARBA" id="ARBA00023125"/>
    </source>
</evidence>
<evidence type="ECO:0000256" key="5">
    <source>
        <dbReference type="ARBA" id="ARBA00023242"/>
    </source>
</evidence>
<evidence type="ECO:0000256" key="6">
    <source>
        <dbReference type="ARBA" id="ARBA00024343"/>
    </source>
</evidence>
<evidence type="ECO:0000259" key="8">
    <source>
        <dbReference type="PROSITE" id="PS51032"/>
    </source>
</evidence>
<dbReference type="GO" id="GO:0045893">
    <property type="term" value="P:positive regulation of DNA-templated transcription"/>
    <property type="evidence" value="ECO:0007669"/>
    <property type="project" value="TreeGrafter"/>
</dbReference>
<dbReference type="Pfam" id="PF00847">
    <property type="entry name" value="AP2"/>
    <property type="match status" value="1"/>
</dbReference>
<keyword evidence="2" id="KW-0805">Transcription regulation</keyword>
<reference evidence="9 10" key="1">
    <citation type="submission" date="2016-09" db="EMBL/GenBank/DDBJ databases">
        <title>The draft genome of Dichanthelium oligosanthes: A C3 panicoid grass species.</title>
        <authorList>
            <person name="Studer A.J."/>
            <person name="Schnable J.C."/>
            <person name="Brutnell T.P."/>
        </authorList>
    </citation>
    <scope>NUCLEOTIDE SEQUENCE [LARGE SCALE GENOMIC DNA]</scope>
    <source>
        <strain evidence="10">cv. Kellogg 1175</strain>
        <tissue evidence="9">Leaf</tissue>
    </source>
</reference>
<comment type="similarity">
    <text evidence="6">Belongs to the AP2/ERF transcription factor family. ERF subfamily.</text>
</comment>
<keyword evidence="5" id="KW-0539">Nucleus</keyword>
<dbReference type="InterPro" id="IPR001471">
    <property type="entry name" value="AP2/ERF_dom"/>
</dbReference>
<gene>
    <name evidence="9" type="ORF">BAE44_0014051</name>
</gene>
<dbReference type="CDD" id="cd00018">
    <property type="entry name" value="AP2"/>
    <property type="match status" value="1"/>
</dbReference>
<name>A0A1E5VIG7_9POAL</name>
<keyword evidence="3" id="KW-0238">DNA-binding</keyword>
<organism evidence="9 10">
    <name type="scientific">Dichanthelium oligosanthes</name>
    <dbReference type="NCBI Taxonomy" id="888268"/>
    <lineage>
        <taxon>Eukaryota</taxon>
        <taxon>Viridiplantae</taxon>
        <taxon>Streptophyta</taxon>
        <taxon>Embryophyta</taxon>
        <taxon>Tracheophyta</taxon>
        <taxon>Spermatophyta</taxon>
        <taxon>Magnoliopsida</taxon>
        <taxon>Liliopsida</taxon>
        <taxon>Poales</taxon>
        <taxon>Poaceae</taxon>
        <taxon>PACMAD clade</taxon>
        <taxon>Panicoideae</taxon>
        <taxon>Panicodae</taxon>
        <taxon>Paniceae</taxon>
        <taxon>Dichantheliinae</taxon>
        <taxon>Dichanthelium</taxon>
    </lineage>
</organism>
<dbReference type="Proteomes" id="UP000095767">
    <property type="component" value="Unassembled WGS sequence"/>
</dbReference>
<dbReference type="PANTHER" id="PTHR31241:SF43">
    <property type="entry name" value="AP2_ERF DOMAIN-CONTAINING PROTEIN"/>
    <property type="match status" value="1"/>
</dbReference>
<dbReference type="Gene3D" id="3.30.730.10">
    <property type="entry name" value="AP2/ERF domain"/>
    <property type="match status" value="1"/>
</dbReference>
<dbReference type="FunFam" id="3.30.730.10:FF:000001">
    <property type="entry name" value="Ethylene-responsive transcription factor 2"/>
    <property type="match status" value="1"/>
</dbReference>
<comment type="caution">
    <text evidence="9">The sequence shown here is derived from an EMBL/GenBank/DDBJ whole genome shotgun (WGS) entry which is preliminary data.</text>
</comment>
<dbReference type="GO" id="GO:0000976">
    <property type="term" value="F:transcription cis-regulatory region binding"/>
    <property type="evidence" value="ECO:0007669"/>
    <property type="project" value="TreeGrafter"/>
</dbReference>
<keyword evidence="10" id="KW-1185">Reference proteome</keyword>
<protein>
    <recommendedName>
        <fullName evidence="8">AP2/ERF domain-containing protein</fullName>
    </recommendedName>
</protein>
<dbReference type="SUPFAM" id="SSF54171">
    <property type="entry name" value="DNA-binding domain"/>
    <property type="match status" value="1"/>
</dbReference>
<dbReference type="InterPro" id="IPR036955">
    <property type="entry name" value="AP2/ERF_dom_sf"/>
</dbReference>
<evidence type="ECO:0000256" key="1">
    <source>
        <dbReference type="ARBA" id="ARBA00004123"/>
    </source>
</evidence>
<feature type="compositionally biased region" description="Polar residues" evidence="7">
    <location>
        <begin position="18"/>
        <end position="38"/>
    </location>
</feature>
<dbReference type="PRINTS" id="PR00367">
    <property type="entry name" value="ETHRSPELEMNT"/>
</dbReference>
<dbReference type="PANTHER" id="PTHR31241">
    <property type="entry name" value="DEHYDRATION-RESPONSIVE ELEMENT-BINDING PROTEIN 2C"/>
    <property type="match status" value="1"/>
</dbReference>
<comment type="subcellular location">
    <subcellularLocation>
        <location evidence="1">Nucleus</location>
    </subcellularLocation>
</comment>
<proteinExistence type="inferred from homology"/>
<dbReference type="GO" id="GO:0003700">
    <property type="term" value="F:DNA-binding transcription factor activity"/>
    <property type="evidence" value="ECO:0007669"/>
    <property type="project" value="InterPro"/>
</dbReference>
<dbReference type="InterPro" id="IPR016177">
    <property type="entry name" value="DNA-bd_dom_sf"/>
</dbReference>
<evidence type="ECO:0000313" key="9">
    <source>
        <dbReference type="EMBL" id="OEL24928.1"/>
    </source>
</evidence>
<evidence type="ECO:0000256" key="4">
    <source>
        <dbReference type="ARBA" id="ARBA00023163"/>
    </source>
</evidence>